<dbReference type="GO" id="GO:0000156">
    <property type="term" value="F:phosphorelay response regulator activity"/>
    <property type="evidence" value="ECO:0007669"/>
    <property type="project" value="TreeGrafter"/>
</dbReference>
<feature type="domain" description="Response regulatory" evidence="12">
    <location>
        <begin position="6"/>
        <end position="120"/>
    </location>
</feature>
<feature type="modified residue" description="4-aspartylphosphate" evidence="11">
    <location>
        <position position="57"/>
    </location>
</feature>
<name>W1W9F7_ECOLX</name>
<reference evidence="13 14" key="1">
    <citation type="submission" date="2013-12" db="EMBL/GenBank/DDBJ databases">
        <title>A Varibaculum cambriense genome reconstructed from a premature infant gut community with otherwise low bacterial novelty that shifts toward anaerobic metabolism during the third week of life.</title>
        <authorList>
            <person name="Brown C.T."/>
            <person name="Sharon I."/>
            <person name="Thomas B.C."/>
            <person name="Castelle C.J."/>
            <person name="Morowitz M.J."/>
            <person name="Banfield J.F."/>
        </authorList>
    </citation>
    <scope>NUCLEOTIDE SEQUENCE [LARGE SCALE GENOMIC DNA]</scope>
    <source>
        <strain evidence="14">DORA_A_5_14_21</strain>
    </source>
</reference>
<dbReference type="PANTHER" id="PTHR45526:SF1">
    <property type="entry name" value="TRANSCRIPTIONAL REGULATORY PROTEIN DCUR-RELATED"/>
    <property type="match status" value="1"/>
</dbReference>
<keyword evidence="7" id="KW-0010">Activator</keyword>
<evidence type="ECO:0000256" key="1">
    <source>
        <dbReference type="ARBA" id="ARBA00004496"/>
    </source>
</evidence>
<feature type="non-terminal residue" evidence="13">
    <location>
        <position position="120"/>
    </location>
</feature>
<dbReference type="InterPro" id="IPR051271">
    <property type="entry name" value="2C-system_Tx_regulators"/>
</dbReference>
<dbReference type="SUPFAM" id="SSF52172">
    <property type="entry name" value="CheY-like"/>
    <property type="match status" value="1"/>
</dbReference>
<keyword evidence="5" id="KW-0805">Transcription regulation</keyword>
<sequence length="120" mass="13412">MTAPLTLLIVEDETPLAEMHAEYIRHIPGFSQILLAGNLAQARMMIERFKPGLILLDNYLPDGRGINLLHELVQAHYPGDVVFTTAASDMETVSEAVRCGVFDYLIKPIAYERLGQTLTR</sequence>
<dbReference type="NCBIfam" id="NF007467">
    <property type="entry name" value="PRK10046.1"/>
    <property type="match status" value="1"/>
</dbReference>
<gene>
    <name evidence="13" type="ORF">Q609_ECAC02563G0002</name>
</gene>
<dbReference type="PANTHER" id="PTHR45526">
    <property type="entry name" value="TRANSCRIPTIONAL REGULATORY PROTEIN DPIA"/>
    <property type="match status" value="1"/>
</dbReference>
<evidence type="ECO:0000256" key="5">
    <source>
        <dbReference type="ARBA" id="ARBA00023015"/>
    </source>
</evidence>
<dbReference type="InterPro" id="IPR001789">
    <property type="entry name" value="Sig_transdc_resp-reg_receiver"/>
</dbReference>
<dbReference type="GO" id="GO:0005737">
    <property type="term" value="C:cytoplasm"/>
    <property type="evidence" value="ECO:0007669"/>
    <property type="project" value="UniProtKB-SubCell"/>
</dbReference>
<dbReference type="EMBL" id="AZLZ01002563">
    <property type="protein sequence ID" value="ETJ14793.1"/>
    <property type="molecule type" value="Genomic_DNA"/>
</dbReference>
<evidence type="ECO:0000259" key="12">
    <source>
        <dbReference type="PROSITE" id="PS50110"/>
    </source>
</evidence>
<evidence type="ECO:0000256" key="7">
    <source>
        <dbReference type="ARBA" id="ARBA00023159"/>
    </source>
</evidence>
<keyword evidence="6" id="KW-0238">DNA-binding</keyword>
<evidence type="ECO:0000313" key="13">
    <source>
        <dbReference type="EMBL" id="ETJ14793.1"/>
    </source>
</evidence>
<evidence type="ECO:0000256" key="9">
    <source>
        <dbReference type="ARBA" id="ARBA00071990"/>
    </source>
</evidence>
<organism evidence="13 14">
    <name type="scientific">Escherichia coli DORA_A_5_14_21</name>
    <dbReference type="NCBI Taxonomy" id="1403943"/>
    <lineage>
        <taxon>Bacteria</taxon>
        <taxon>Pseudomonadati</taxon>
        <taxon>Pseudomonadota</taxon>
        <taxon>Gammaproteobacteria</taxon>
        <taxon>Enterobacterales</taxon>
        <taxon>Enterobacteriaceae</taxon>
        <taxon>Escherichia</taxon>
    </lineage>
</organism>
<evidence type="ECO:0000256" key="3">
    <source>
        <dbReference type="ARBA" id="ARBA00022553"/>
    </source>
</evidence>
<comment type="subcellular location">
    <subcellularLocation>
        <location evidence="1">Cytoplasm</location>
    </subcellularLocation>
</comment>
<dbReference type="FunFam" id="3.40.50.2300:FF:000057">
    <property type="entry name" value="Transcriptional regulatory protein"/>
    <property type="match status" value="1"/>
</dbReference>
<dbReference type="GO" id="GO:0003677">
    <property type="term" value="F:DNA binding"/>
    <property type="evidence" value="ECO:0007669"/>
    <property type="project" value="UniProtKB-KW"/>
</dbReference>
<evidence type="ECO:0000313" key="14">
    <source>
        <dbReference type="Proteomes" id="UP000018853"/>
    </source>
</evidence>
<protein>
    <recommendedName>
        <fullName evidence="9">Transcriptional regulatory protein DpiA</fullName>
    </recommendedName>
    <alternativeName>
        <fullName evidence="10">Destabilizer of plasmid inheritance</fullName>
    </alternativeName>
</protein>
<dbReference type="Gene3D" id="3.40.50.2300">
    <property type="match status" value="1"/>
</dbReference>
<accession>W1W9F7</accession>
<keyword evidence="3 11" id="KW-0597">Phosphoprotein</keyword>
<evidence type="ECO:0000256" key="10">
    <source>
        <dbReference type="ARBA" id="ARBA00078123"/>
    </source>
</evidence>
<evidence type="ECO:0000256" key="4">
    <source>
        <dbReference type="ARBA" id="ARBA00023012"/>
    </source>
</evidence>
<dbReference type="Pfam" id="PF00072">
    <property type="entry name" value="Response_reg"/>
    <property type="match status" value="1"/>
</dbReference>
<evidence type="ECO:0000256" key="6">
    <source>
        <dbReference type="ARBA" id="ARBA00023125"/>
    </source>
</evidence>
<evidence type="ECO:0000256" key="8">
    <source>
        <dbReference type="ARBA" id="ARBA00023163"/>
    </source>
</evidence>
<keyword evidence="8" id="KW-0804">Transcription</keyword>
<dbReference type="Proteomes" id="UP000018853">
    <property type="component" value="Unassembled WGS sequence"/>
</dbReference>
<evidence type="ECO:0000256" key="2">
    <source>
        <dbReference type="ARBA" id="ARBA00022490"/>
    </source>
</evidence>
<dbReference type="InterPro" id="IPR011006">
    <property type="entry name" value="CheY-like_superfamily"/>
</dbReference>
<dbReference type="CDD" id="cd19925">
    <property type="entry name" value="REC_citrate_TCS"/>
    <property type="match status" value="1"/>
</dbReference>
<dbReference type="SMART" id="SM00448">
    <property type="entry name" value="REC"/>
    <property type="match status" value="1"/>
</dbReference>
<keyword evidence="2" id="KW-0963">Cytoplasm</keyword>
<keyword evidence="4" id="KW-0902">Two-component regulatory system</keyword>
<comment type="caution">
    <text evidence="13">The sequence shown here is derived from an EMBL/GenBank/DDBJ whole genome shotgun (WGS) entry which is preliminary data.</text>
</comment>
<proteinExistence type="predicted"/>
<dbReference type="PROSITE" id="PS50110">
    <property type="entry name" value="RESPONSE_REGULATORY"/>
    <property type="match status" value="1"/>
</dbReference>
<evidence type="ECO:0000256" key="11">
    <source>
        <dbReference type="PROSITE-ProRule" id="PRU00169"/>
    </source>
</evidence>
<dbReference type="AlphaFoldDB" id="W1W9F7"/>